<protein>
    <submittedName>
        <fullName evidence="3">Bm10141</fullName>
    </submittedName>
</protein>
<organism evidence="3">
    <name type="scientific">Brugia malayi</name>
    <name type="common">Filarial nematode worm</name>
    <dbReference type="NCBI Taxonomy" id="6279"/>
    <lineage>
        <taxon>Eukaryota</taxon>
        <taxon>Metazoa</taxon>
        <taxon>Ecdysozoa</taxon>
        <taxon>Nematoda</taxon>
        <taxon>Chromadorea</taxon>
        <taxon>Rhabditida</taxon>
        <taxon>Spirurina</taxon>
        <taxon>Spiruromorpha</taxon>
        <taxon>Filarioidea</taxon>
        <taxon>Onchocercidae</taxon>
        <taxon>Brugia</taxon>
    </lineage>
</organism>
<reference evidence="3" key="1">
    <citation type="journal article" date="2007" name="Science">
        <title>Draft genome of the filarial nematode parasite Brugia malayi.</title>
        <authorList>
            <person name="Ghedin E."/>
            <person name="Wang S."/>
            <person name="Spiro D."/>
            <person name="Caler E."/>
            <person name="Zhao Q."/>
            <person name="Crabtree J."/>
            <person name="Allen J.E."/>
            <person name="Delcher A.L."/>
            <person name="Guiliano D.B."/>
            <person name="Miranda-Saavedra D."/>
            <person name="Angiuoli S.V."/>
            <person name="Creasy T."/>
            <person name="Amedeo P."/>
            <person name="Haas B."/>
            <person name="El-Sayed N.M."/>
            <person name="Wortman J.R."/>
            <person name="Feldblyum T."/>
            <person name="Tallon L."/>
            <person name="Schatz M."/>
            <person name="Shumway M."/>
            <person name="Koo H."/>
            <person name="Salzberg S.L."/>
            <person name="Schobel S."/>
            <person name="Pertea M."/>
            <person name="Pop M."/>
            <person name="White O."/>
            <person name="Barton G.J."/>
            <person name="Carlow C.K."/>
            <person name="Crawford M.J."/>
            <person name="Daub J."/>
            <person name="Dimmic M.W."/>
            <person name="Estes C.F."/>
            <person name="Foster J.M."/>
            <person name="Ganatra M."/>
            <person name="Gregory W.F."/>
            <person name="Johnson N.M."/>
            <person name="Jin J."/>
            <person name="Komuniecki R."/>
            <person name="Korf I."/>
            <person name="Kumar S."/>
            <person name="Laney S."/>
            <person name="Li B.W."/>
            <person name="Li W."/>
            <person name="Lindblom T.H."/>
            <person name="Lustigman S."/>
            <person name="Ma D."/>
            <person name="Maina C.V."/>
            <person name="Martin D.M."/>
            <person name="McCarter J.P."/>
            <person name="McReynolds L."/>
            <person name="Mitreva M."/>
            <person name="Nutman T.B."/>
            <person name="Parkinson J."/>
            <person name="Peregrin-Alvarez J.M."/>
            <person name="Poole C."/>
            <person name="Ren Q."/>
            <person name="Saunders L."/>
            <person name="Sluder A.E."/>
            <person name="Smith K."/>
            <person name="Stanke M."/>
            <person name="Unnasch T.R."/>
            <person name="Ware J."/>
            <person name="Wei A.D."/>
            <person name="Weil G."/>
            <person name="Williams D.J."/>
            <person name="Zhang Y."/>
            <person name="Williams S.A."/>
            <person name="Fraser-Liggett C."/>
            <person name="Slatko B."/>
            <person name="Blaxter M.L."/>
            <person name="Scott A.L."/>
        </authorList>
    </citation>
    <scope>NUCLEOTIDE SEQUENCE</scope>
    <source>
        <strain evidence="3">FR3</strain>
    </source>
</reference>
<evidence type="ECO:0000256" key="2">
    <source>
        <dbReference type="SAM" id="MobiDB-lite"/>
    </source>
</evidence>
<feature type="coiled-coil region" evidence="1">
    <location>
        <begin position="15"/>
        <end position="42"/>
    </location>
</feature>
<feature type="compositionally biased region" description="Polar residues" evidence="2">
    <location>
        <begin position="48"/>
        <end position="61"/>
    </location>
</feature>
<proteinExistence type="predicted"/>
<keyword evidence="1" id="KW-0175">Coiled coil</keyword>
<accession>A0A1I9G2X8</accession>
<reference evidence="3" key="2">
    <citation type="submission" date="2012-12" db="EMBL/GenBank/DDBJ databases">
        <authorList>
            <consortium name="WormBase Consortium"/>
            <person name="Ghedin E."/>
            <person name="Paulini M."/>
        </authorList>
    </citation>
    <scope>NUCLEOTIDE SEQUENCE</scope>
    <source>
        <strain evidence="3">FR3</strain>
    </source>
</reference>
<gene>
    <name evidence="3" type="primary">Bm10141</name>
    <name evidence="3" type="ORF">BM_Bm10141</name>
</gene>
<evidence type="ECO:0000256" key="1">
    <source>
        <dbReference type="SAM" id="Coils"/>
    </source>
</evidence>
<name>A0A1I9G2X8_BRUMA</name>
<dbReference type="AlphaFoldDB" id="A0A1I9G2X8"/>
<evidence type="ECO:0000313" key="3">
    <source>
        <dbReference type="EMBL" id="CDP97070.1"/>
    </source>
</evidence>
<sequence>MAFENFGFNSIPSLLETIQQRIVEIDAKNEELEEKISEFEQRARMDVPNNQETLENMQQNQSDGSDSDEEIEEFLRELYAFNGEAEANGLAPADATNAADAQNHQ</sequence>
<dbReference type="EMBL" id="LN856968">
    <property type="protein sequence ID" value="CDP97070.1"/>
    <property type="molecule type" value="Genomic_DNA"/>
</dbReference>
<feature type="region of interest" description="Disordered" evidence="2">
    <location>
        <begin position="42"/>
        <end position="71"/>
    </location>
</feature>